<sequence>MNTKKVMVIGLTSIALGSNIFSSVLQPKVFADEIVVQKTREERSASGIAVFFAGIVVAWVVDGTIQYVSGKAPSEWVAMGLSNVENYIREQAKKGSSEIMIPKSGPFTCPGVVIDHSGMCG</sequence>
<gene>
    <name evidence="2" type="ORF">SAMEA4504048_02397</name>
</gene>
<dbReference type="OrthoDB" id="3010266at2"/>
<dbReference type="RefSeq" id="WP_095123638.1">
    <property type="nucleotide sequence ID" value="NZ_LT906454.1"/>
</dbReference>
<reference evidence="2 3" key="1">
    <citation type="submission" date="2017-06" db="EMBL/GenBank/DDBJ databases">
        <authorList>
            <consortium name="Pathogen Informatics"/>
        </authorList>
    </citation>
    <scope>NUCLEOTIDE SEQUENCE [LARGE SCALE GENOMIC DNA]</scope>
    <source>
        <strain evidence="2 3">NCTC11291</strain>
    </source>
</reference>
<evidence type="ECO:0000256" key="1">
    <source>
        <dbReference type="SAM" id="Phobius"/>
    </source>
</evidence>
<organism evidence="2 3">
    <name type="scientific">Streptococcus acidominimus</name>
    <dbReference type="NCBI Taxonomy" id="1326"/>
    <lineage>
        <taxon>Bacteria</taxon>
        <taxon>Bacillati</taxon>
        <taxon>Bacillota</taxon>
        <taxon>Bacilli</taxon>
        <taxon>Lactobacillales</taxon>
        <taxon>Streptococcaceae</taxon>
        <taxon>Streptococcus</taxon>
    </lineage>
</organism>
<dbReference type="KEGG" id="saco:SAME_02397"/>
<keyword evidence="1" id="KW-0812">Transmembrane</keyword>
<proteinExistence type="predicted"/>
<accession>A0A239XNH2</accession>
<name>A0A239XNH2_STRAI</name>
<dbReference type="EMBL" id="LT906454">
    <property type="protein sequence ID" value="SNV47643.1"/>
    <property type="molecule type" value="Genomic_DNA"/>
</dbReference>
<feature type="transmembrane region" description="Helical" evidence="1">
    <location>
        <begin position="46"/>
        <end position="65"/>
    </location>
</feature>
<evidence type="ECO:0000313" key="3">
    <source>
        <dbReference type="Proteomes" id="UP000215144"/>
    </source>
</evidence>
<dbReference type="Proteomes" id="UP000215144">
    <property type="component" value="Chromosome 1"/>
</dbReference>
<keyword evidence="1" id="KW-1133">Transmembrane helix</keyword>
<evidence type="ECO:0000313" key="2">
    <source>
        <dbReference type="EMBL" id="SNV47643.1"/>
    </source>
</evidence>
<keyword evidence="1" id="KW-0472">Membrane</keyword>
<dbReference type="AlphaFoldDB" id="A0A239XNH2"/>
<protein>
    <submittedName>
        <fullName evidence="2">Uncharacterized protein</fullName>
    </submittedName>
</protein>